<dbReference type="InterPro" id="IPR050130">
    <property type="entry name" value="ClpA_ClpB"/>
</dbReference>
<evidence type="ECO:0000256" key="1">
    <source>
        <dbReference type="ARBA" id="ARBA00022741"/>
    </source>
</evidence>
<dbReference type="Gene3D" id="3.40.50.300">
    <property type="entry name" value="P-loop containing nucleotide triphosphate hydrolases"/>
    <property type="match status" value="1"/>
</dbReference>
<dbReference type="GO" id="GO:0008233">
    <property type="term" value="F:peptidase activity"/>
    <property type="evidence" value="ECO:0007669"/>
    <property type="project" value="UniProtKB-KW"/>
</dbReference>
<dbReference type="GO" id="GO:0005524">
    <property type="term" value="F:ATP binding"/>
    <property type="evidence" value="ECO:0007669"/>
    <property type="project" value="UniProtKB-KW"/>
</dbReference>
<dbReference type="GO" id="GO:0005737">
    <property type="term" value="C:cytoplasm"/>
    <property type="evidence" value="ECO:0007669"/>
    <property type="project" value="TreeGrafter"/>
</dbReference>
<evidence type="ECO:0000313" key="3">
    <source>
        <dbReference type="EMBL" id="ETJ33830.1"/>
    </source>
</evidence>
<dbReference type="PANTHER" id="PTHR11638">
    <property type="entry name" value="ATP-DEPENDENT CLP PROTEASE"/>
    <property type="match status" value="1"/>
</dbReference>
<reference evidence="3" key="1">
    <citation type="submission" date="2013-12" db="EMBL/GenBank/DDBJ databases">
        <title>A Varibaculum cambriense genome reconstructed from a premature infant gut community with otherwise low bacterial novelty that shifts toward anaerobic metabolism during the third week of life.</title>
        <authorList>
            <person name="Brown C.T."/>
            <person name="Sharon I."/>
            <person name="Thomas B.C."/>
            <person name="Castelle C.J."/>
            <person name="Morowitz M.J."/>
            <person name="Banfield J.F."/>
        </authorList>
    </citation>
    <scope>NUCLEOTIDE SEQUENCE</scope>
</reference>
<dbReference type="GO" id="GO:0006508">
    <property type="term" value="P:proteolysis"/>
    <property type="evidence" value="ECO:0007669"/>
    <property type="project" value="UniProtKB-KW"/>
</dbReference>
<sequence length="72" mass="7939">RIEELEKQIANHTEDHKVTATVNDVAESVERMTGIPVSQMGATDIERLKDMGHRLQTKVIGQDKAVEAVAKA</sequence>
<dbReference type="InterPro" id="IPR027417">
    <property type="entry name" value="P-loop_NTPase"/>
</dbReference>
<dbReference type="GO" id="GO:0034605">
    <property type="term" value="P:cellular response to heat"/>
    <property type="evidence" value="ECO:0007669"/>
    <property type="project" value="TreeGrafter"/>
</dbReference>
<gene>
    <name evidence="3" type="ORF">Q604_UNBC11733G0001</name>
</gene>
<protein>
    <submittedName>
        <fullName evidence="3">ATP-dependent Clp protease, ATP-binding subunit ClpL</fullName>
    </submittedName>
</protein>
<dbReference type="PANTHER" id="PTHR11638:SF188">
    <property type="entry name" value="ATP-DEPENDENT CLP PROTEASE ATP-BINDING SUBUNIT CLPL"/>
    <property type="match status" value="1"/>
</dbReference>
<name>W1XWM5_9ZZZZ</name>
<comment type="caution">
    <text evidence="3">The sequence shown here is derived from an EMBL/GenBank/DDBJ whole genome shotgun (WGS) entry which is preliminary data.</text>
</comment>
<keyword evidence="2 3" id="KW-0067">ATP-binding</keyword>
<dbReference type="EMBL" id="AZMM01011733">
    <property type="protein sequence ID" value="ETJ33830.1"/>
    <property type="molecule type" value="Genomic_DNA"/>
</dbReference>
<proteinExistence type="predicted"/>
<keyword evidence="3" id="KW-0378">Hydrolase</keyword>
<dbReference type="GO" id="GO:0016887">
    <property type="term" value="F:ATP hydrolysis activity"/>
    <property type="evidence" value="ECO:0007669"/>
    <property type="project" value="TreeGrafter"/>
</dbReference>
<keyword evidence="3" id="KW-0645">Protease</keyword>
<organism evidence="3">
    <name type="scientific">human gut metagenome</name>
    <dbReference type="NCBI Taxonomy" id="408170"/>
    <lineage>
        <taxon>unclassified sequences</taxon>
        <taxon>metagenomes</taxon>
        <taxon>organismal metagenomes</taxon>
    </lineage>
</organism>
<evidence type="ECO:0000256" key="2">
    <source>
        <dbReference type="ARBA" id="ARBA00022840"/>
    </source>
</evidence>
<feature type="non-terminal residue" evidence="3">
    <location>
        <position position="1"/>
    </location>
</feature>
<dbReference type="AlphaFoldDB" id="W1XWM5"/>
<accession>W1XWM5</accession>
<keyword evidence="1" id="KW-0547">Nucleotide-binding</keyword>
<feature type="non-terminal residue" evidence="3">
    <location>
        <position position="72"/>
    </location>
</feature>